<gene>
    <name evidence="1" type="ORF">V1525DRAFT_394851</name>
</gene>
<sequence>MGFEKIQVHAITAHFQGLRAGQSKRKISTTISSVSFLRGPYMARVIRNWGMHFQTMRTLPGAELGRGRKIKSLLADQDVAVECQTFFRSLPPPQRSVLRLKIYIENIAVPHHRLYKFVRH</sequence>
<keyword evidence="2" id="KW-1185">Reference proteome</keyword>
<dbReference type="EMBL" id="MU971338">
    <property type="protein sequence ID" value="KAK9240745.1"/>
    <property type="molecule type" value="Genomic_DNA"/>
</dbReference>
<comment type="caution">
    <text evidence="1">The sequence shown here is derived from an EMBL/GenBank/DDBJ whole genome shotgun (WGS) entry which is preliminary data.</text>
</comment>
<evidence type="ECO:0000313" key="1">
    <source>
        <dbReference type="EMBL" id="KAK9240745.1"/>
    </source>
</evidence>
<protein>
    <submittedName>
        <fullName evidence="1">Uncharacterized protein</fullName>
    </submittedName>
</protein>
<name>A0ACC3TAS9_LIPKO</name>
<dbReference type="Proteomes" id="UP001433508">
    <property type="component" value="Unassembled WGS sequence"/>
</dbReference>
<reference evidence="2" key="1">
    <citation type="journal article" date="2024" name="Front. Bioeng. Biotechnol.">
        <title>Genome-scale model development and genomic sequencing of the oleaginous clade Lipomyces.</title>
        <authorList>
            <person name="Czajka J.J."/>
            <person name="Han Y."/>
            <person name="Kim J."/>
            <person name="Mondo S.J."/>
            <person name="Hofstad B.A."/>
            <person name="Robles A."/>
            <person name="Haridas S."/>
            <person name="Riley R."/>
            <person name="LaButti K."/>
            <person name="Pangilinan J."/>
            <person name="Andreopoulos W."/>
            <person name="Lipzen A."/>
            <person name="Yan J."/>
            <person name="Wang M."/>
            <person name="Ng V."/>
            <person name="Grigoriev I.V."/>
            <person name="Spatafora J.W."/>
            <person name="Magnuson J.K."/>
            <person name="Baker S.E."/>
            <person name="Pomraning K.R."/>
        </authorList>
    </citation>
    <scope>NUCLEOTIDE SEQUENCE [LARGE SCALE GENOMIC DNA]</scope>
    <source>
        <strain evidence="2">CBS 7786</strain>
    </source>
</reference>
<accession>A0ACC3TAS9</accession>
<evidence type="ECO:0000313" key="2">
    <source>
        <dbReference type="Proteomes" id="UP001433508"/>
    </source>
</evidence>
<organism evidence="1 2">
    <name type="scientific">Lipomyces kononenkoae</name>
    <name type="common">Yeast</name>
    <dbReference type="NCBI Taxonomy" id="34357"/>
    <lineage>
        <taxon>Eukaryota</taxon>
        <taxon>Fungi</taxon>
        <taxon>Dikarya</taxon>
        <taxon>Ascomycota</taxon>
        <taxon>Saccharomycotina</taxon>
        <taxon>Lipomycetes</taxon>
        <taxon>Lipomycetales</taxon>
        <taxon>Lipomycetaceae</taxon>
        <taxon>Lipomyces</taxon>
    </lineage>
</organism>
<proteinExistence type="predicted"/>